<sequence length="168" mass="19000">MKNLFLTAILALTFIGAKAQSPNDDLVKVGDKMPAFSIVSDNGEVISSDKFKGKVILINFFATWCPPCQKELASVQQTLWPKYKDNNKFEMLVIGREHSDKELATYNEKKGFTFPLYPDKNRAIFGAFAKNLIPRTYLIGKDGKVLYAGKGYTDKEFTELMEKIEKTL</sequence>
<evidence type="ECO:0000259" key="5">
    <source>
        <dbReference type="PROSITE" id="PS51352"/>
    </source>
</evidence>
<keyword evidence="3" id="KW-0676">Redox-active center</keyword>
<dbReference type="Pfam" id="PF08534">
    <property type="entry name" value="Redoxin"/>
    <property type="match status" value="1"/>
</dbReference>
<organism evidence="6 7">
    <name type="scientific">Parabacteroides chartae</name>
    <dbReference type="NCBI Taxonomy" id="1037355"/>
    <lineage>
        <taxon>Bacteria</taxon>
        <taxon>Pseudomonadati</taxon>
        <taxon>Bacteroidota</taxon>
        <taxon>Bacteroidia</taxon>
        <taxon>Bacteroidales</taxon>
        <taxon>Tannerellaceae</taxon>
        <taxon>Parabacteroides</taxon>
    </lineage>
</organism>
<proteinExistence type="predicted"/>
<dbReference type="GO" id="GO:0030313">
    <property type="term" value="C:cell envelope"/>
    <property type="evidence" value="ECO:0007669"/>
    <property type="project" value="UniProtKB-SubCell"/>
</dbReference>
<gene>
    <name evidence="6" type="ORF">SAMN05660349_02951</name>
</gene>
<dbReference type="PANTHER" id="PTHR42852:SF17">
    <property type="entry name" value="THIOREDOXIN-LIKE PROTEIN HI_1115"/>
    <property type="match status" value="1"/>
</dbReference>
<keyword evidence="2" id="KW-0201">Cytochrome c-type biogenesis</keyword>
<comment type="subcellular location">
    <subcellularLocation>
        <location evidence="1">Cell envelope</location>
    </subcellularLocation>
</comment>
<evidence type="ECO:0000313" key="7">
    <source>
        <dbReference type="Proteomes" id="UP000190852"/>
    </source>
</evidence>
<feature type="signal peptide" evidence="4">
    <location>
        <begin position="1"/>
        <end position="19"/>
    </location>
</feature>
<dbReference type="PROSITE" id="PS51352">
    <property type="entry name" value="THIOREDOXIN_2"/>
    <property type="match status" value="1"/>
</dbReference>
<evidence type="ECO:0000256" key="2">
    <source>
        <dbReference type="ARBA" id="ARBA00022748"/>
    </source>
</evidence>
<accession>A0A1T5EGB0</accession>
<keyword evidence="7" id="KW-1185">Reference proteome</keyword>
<feature type="domain" description="Thioredoxin" evidence="5">
    <location>
        <begin position="27"/>
        <end position="168"/>
    </location>
</feature>
<dbReference type="GO" id="GO:0017004">
    <property type="term" value="P:cytochrome complex assembly"/>
    <property type="evidence" value="ECO:0007669"/>
    <property type="project" value="UniProtKB-KW"/>
</dbReference>
<dbReference type="InterPro" id="IPR036249">
    <property type="entry name" value="Thioredoxin-like_sf"/>
</dbReference>
<dbReference type="InterPro" id="IPR013740">
    <property type="entry name" value="Redoxin"/>
</dbReference>
<dbReference type="PROSITE" id="PS00194">
    <property type="entry name" value="THIOREDOXIN_1"/>
    <property type="match status" value="1"/>
</dbReference>
<evidence type="ECO:0000313" key="6">
    <source>
        <dbReference type="EMBL" id="SKB82720.1"/>
    </source>
</evidence>
<feature type="chain" id="PRO_5010520819" evidence="4">
    <location>
        <begin position="20"/>
        <end position="168"/>
    </location>
</feature>
<keyword evidence="4" id="KW-0732">Signal</keyword>
<dbReference type="PANTHER" id="PTHR42852">
    <property type="entry name" value="THIOL:DISULFIDE INTERCHANGE PROTEIN DSBE"/>
    <property type="match status" value="1"/>
</dbReference>
<protein>
    <submittedName>
        <fullName evidence="6">Peroxiredoxin</fullName>
    </submittedName>
</protein>
<dbReference type="Proteomes" id="UP000190852">
    <property type="component" value="Unassembled WGS sequence"/>
</dbReference>
<evidence type="ECO:0000256" key="4">
    <source>
        <dbReference type="SAM" id="SignalP"/>
    </source>
</evidence>
<evidence type="ECO:0000256" key="1">
    <source>
        <dbReference type="ARBA" id="ARBA00004196"/>
    </source>
</evidence>
<dbReference type="EMBL" id="FUYQ01000026">
    <property type="protein sequence ID" value="SKB82720.1"/>
    <property type="molecule type" value="Genomic_DNA"/>
</dbReference>
<evidence type="ECO:0000256" key="3">
    <source>
        <dbReference type="ARBA" id="ARBA00023284"/>
    </source>
</evidence>
<dbReference type="InterPro" id="IPR013766">
    <property type="entry name" value="Thioredoxin_domain"/>
</dbReference>
<dbReference type="RefSeq" id="WP_068187274.1">
    <property type="nucleotide sequence ID" value="NZ_FUYQ01000026.1"/>
</dbReference>
<dbReference type="InterPro" id="IPR050553">
    <property type="entry name" value="Thioredoxin_ResA/DsbE_sf"/>
</dbReference>
<dbReference type="SUPFAM" id="SSF52833">
    <property type="entry name" value="Thioredoxin-like"/>
    <property type="match status" value="1"/>
</dbReference>
<dbReference type="Gene3D" id="3.40.30.10">
    <property type="entry name" value="Glutaredoxin"/>
    <property type="match status" value="1"/>
</dbReference>
<dbReference type="AlphaFoldDB" id="A0A1T5EGB0"/>
<reference evidence="7" key="1">
    <citation type="submission" date="2017-02" db="EMBL/GenBank/DDBJ databases">
        <authorList>
            <person name="Varghese N."/>
            <person name="Submissions S."/>
        </authorList>
    </citation>
    <scope>NUCLEOTIDE SEQUENCE [LARGE SCALE GENOMIC DNA]</scope>
    <source>
        <strain evidence="7">DSM 24967</strain>
    </source>
</reference>
<name>A0A1T5EGB0_9BACT</name>
<dbReference type="GO" id="GO:0016491">
    <property type="term" value="F:oxidoreductase activity"/>
    <property type="evidence" value="ECO:0007669"/>
    <property type="project" value="InterPro"/>
</dbReference>
<dbReference type="CDD" id="cd02966">
    <property type="entry name" value="TlpA_like_family"/>
    <property type="match status" value="1"/>
</dbReference>
<dbReference type="InterPro" id="IPR017937">
    <property type="entry name" value="Thioredoxin_CS"/>
</dbReference>